<reference key="1">
    <citation type="journal article" date="2007" name="Nature">
        <title>The medaka draft genome and insights into vertebrate genome evolution.</title>
        <authorList>
            <person name="Kasahara M."/>
            <person name="Naruse K."/>
            <person name="Sasaki S."/>
            <person name="Nakatani Y."/>
            <person name="Qu W."/>
            <person name="Ahsan B."/>
            <person name="Yamada T."/>
            <person name="Nagayasu Y."/>
            <person name="Doi K."/>
            <person name="Kasai Y."/>
            <person name="Jindo T."/>
            <person name="Kobayashi D."/>
            <person name="Shimada A."/>
            <person name="Toyoda A."/>
            <person name="Kuroki Y."/>
            <person name="Fujiyama A."/>
            <person name="Sasaki T."/>
            <person name="Shimizu A."/>
            <person name="Asakawa S."/>
            <person name="Shimizu N."/>
            <person name="Hashimoto S."/>
            <person name="Yang J."/>
            <person name="Lee Y."/>
            <person name="Matsushima K."/>
            <person name="Sugano S."/>
            <person name="Sakaizumi M."/>
            <person name="Narita T."/>
            <person name="Ohishi K."/>
            <person name="Haga S."/>
            <person name="Ohta F."/>
            <person name="Nomoto H."/>
            <person name="Nogata K."/>
            <person name="Morishita T."/>
            <person name="Endo T."/>
            <person name="Shin-I T."/>
            <person name="Takeda H."/>
            <person name="Morishita S."/>
            <person name="Kohara Y."/>
        </authorList>
    </citation>
    <scope>NUCLEOTIDE SEQUENCE [LARGE SCALE GENOMIC DNA]</scope>
    <source>
        <strain>Hd-rR</strain>
    </source>
</reference>
<sequence length="164" mass="17708">MASAETPTRQPPLPRTNSGPPPPPECPPTRQGRQDPPPHHPPDPAAKADDTQSDRGLKNTGLNDIIHPDPCIGIYKYLQSNFTCVPAIHIIACEHSYAHLNCGQGEVIFVLGANYGHQDKAICYLGGKNCNIFANNLVFGDPCGDTFKYLELAYVCLVTVTSGL</sequence>
<evidence type="ECO:0000313" key="4">
    <source>
        <dbReference type="Proteomes" id="UP000265200"/>
    </source>
</evidence>
<evidence type="ECO:0000256" key="1">
    <source>
        <dbReference type="ARBA" id="ARBA00022734"/>
    </source>
</evidence>
<feature type="compositionally biased region" description="Basic and acidic residues" evidence="2">
    <location>
        <begin position="32"/>
        <end position="57"/>
    </location>
</feature>
<keyword evidence="1" id="KW-0430">Lectin</keyword>
<dbReference type="AlphaFoldDB" id="A0A3P9HYU6"/>
<dbReference type="Proteomes" id="UP000265200">
    <property type="component" value="Chromosome 7"/>
</dbReference>
<feature type="region of interest" description="Disordered" evidence="2">
    <location>
        <begin position="1"/>
        <end position="61"/>
    </location>
</feature>
<reference evidence="3" key="4">
    <citation type="submission" date="2025-09" db="UniProtKB">
        <authorList>
            <consortium name="Ensembl"/>
        </authorList>
    </citation>
    <scope>IDENTIFICATION</scope>
    <source>
        <strain evidence="3">HSOK</strain>
    </source>
</reference>
<reference evidence="3" key="3">
    <citation type="submission" date="2025-08" db="UniProtKB">
        <authorList>
            <consortium name="Ensembl"/>
        </authorList>
    </citation>
    <scope>IDENTIFICATION</scope>
    <source>
        <strain evidence="3">HSOK</strain>
    </source>
</reference>
<name>A0A3P9HYU6_ORYLA</name>
<protein>
    <recommendedName>
        <fullName evidence="5">SUEL-type lectin domain-containing protein</fullName>
    </recommendedName>
</protein>
<reference evidence="3 4" key="2">
    <citation type="submission" date="2017-04" db="EMBL/GenBank/DDBJ databases">
        <title>CpG methylation of centromeres and impact of large insertions on vertebrate speciation.</title>
        <authorList>
            <person name="Ichikawa K."/>
            <person name="Yoshimura J."/>
            <person name="Morishita S."/>
        </authorList>
    </citation>
    <scope>NUCLEOTIDE SEQUENCE</scope>
    <source>
        <strain evidence="3 4">HSOK</strain>
    </source>
</reference>
<dbReference type="GO" id="GO:0030246">
    <property type="term" value="F:carbohydrate binding"/>
    <property type="evidence" value="ECO:0007669"/>
    <property type="project" value="UniProtKB-KW"/>
</dbReference>
<organism evidence="3 4">
    <name type="scientific">Oryzias latipes</name>
    <name type="common">Japanese rice fish</name>
    <name type="synonym">Japanese killifish</name>
    <dbReference type="NCBI Taxonomy" id="8090"/>
    <lineage>
        <taxon>Eukaryota</taxon>
        <taxon>Metazoa</taxon>
        <taxon>Chordata</taxon>
        <taxon>Craniata</taxon>
        <taxon>Vertebrata</taxon>
        <taxon>Euteleostomi</taxon>
        <taxon>Actinopterygii</taxon>
        <taxon>Neopterygii</taxon>
        <taxon>Teleostei</taxon>
        <taxon>Neoteleostei</taxon>
        <taxon>Acanthomorphata</taxon>
        <taxon>Ovalentaria</taxon>
        <taxon>Atherinomorphae</taxon>
        <taxon>Beloniformes</taxon>
        <taxon>Adrianichthyidae</taxon>
        <taxon>Oryziinae</taxon>
        <taxon>Oryzias</taxon>
    </lineage>
</organism>
<dbReference type="InterPro" id="IPR043159">
    <property type="entry name" value="Lectin_gal-bd_sf"/>
</dbReference>
<evidence type="ECO:0008006" key="5">
    <source>
        <dbReference type="Google" id="ProtNLM"/>
    </source>
</evidence>
<accession>A0A3P9HYU6</accession>
<dbReference type="PANTHER" id="PTHR46780">
    <property type="entry name" value="PROTEIN EVA-1"/>
    <property type="match status" value="1"/>
</dbReference>
<dbReference type="Gene3D" id="2.60.120.740">
    <property type="match status" value="2"/>
</dbReference>
<feature type="compositionally biased region" description="Pro residues" evidence="2">
    <location>
        <begin position="9"/>
        <end position="27"/>
    </location>
</feature>
<dbReference type="Ensembl" id="ENSORLT00015020116.1">
    <property type="protein sequence ID" value="ENSORLP00015012877.1"/>
    <property type="gene ID" value="ENSORLG00015013756.1"/>
</dbReference>
<evidence type="ECO:0000256" key="2">
    <source>
        <dbReference type="SAM" id="MobiDB-lite"/>
    </source>
</evidence>
<proteinExistence type="predicted"/>
<evidence type="ECO:0000313" key="3">
    <source>
        <dbReference type="Ensembl" id="ENSORLP00015012877.1"/>
    </source>
</evidence>